<dbReference type="PROSITE" id="PS00109">
    <property type="entry name" value="PROTEIN_KINASE_TYR"/>
    <property type="match status" value="1"/>
</dbReference>
<evidence type="ECO:0000256" key="3">
    <source>
        <dbReference type="ARBA" id="ARBA00005843"/>
    </source>
</evidence>
<keyword evidence="9 18" id="KW-0547">Nucleotide-binding</keyword>
<evidence type="ECO:0000256" key="8">
    <source>
        <dbReference type="ARBA" id="ARBA00022723"/>
    </source>
</evidence>
<accession>A0A974BSB9</accession>
<gene>
    <name evidence="21" type="primary">LOC108704989</name>
</gene>
<comment type="catalytic activity">
    <reaction evidence="15">
        <text>L-seryl-[protein] + ATP = O-phospho-L-seryl-[protein] + ADP + H(+)</text>
        <dbReference type="Rhea" id="RHEA:17989"/>
        <dbReference type="Rhea" id="RHEA-COMP:9863"/>
        <dbReference type="Rhea" id="RHEA-COMP:11604"/>
        <dbReference type="ChEBI" id="CHEBI:15378"/>
        <dbReference type="ChEBI" id="CHEBI:29999"/>
        <dbReference type="ChEBI" id="CHEBI:30616"/>
        <dbReference type="ChEBI" id="CHEBI:83421"/>
        <dbReference type="ChEBI" id="CHEBI:456216"/>
        <dbReference type="EC" id="2.7.12.1"/>
    </reaction>
</comment>
<dbReference type="FunFam" id="3.30.200.20:FF:000134">
    <property type="entry name" value="Dual specificity testis-specific protein kinase 2"/>
    <property type="match status" value="1"/>
</dbReference>
<dbReference type="GO" id="GO:0005737">
    <property type="term" value="C:cytoplasm"/>
    <property type="evidence" value="ECO:0000318"/>
    <property type="project" value="GO_Central"/>
</dbReference>
<feature type="compositionally biased region" description="Polar residues" evidence="19">
    <location>
        <begin position="331"/>
        <end position="348"/>
    </location>
</feature>
<dbReference type="InterPro" id="IPR050940">
    <property type="entry name" value="Actin_reg-Ser/Thr_kinase"/>
</dbReference>
<evidence type="ECO:0000256" key="18">
    <source>
        <dbReference type="PROSITE-ProRule" id="PRU10141"/>
    </source>
</evidence>
<dbReference type="GO" id="GO:0030036">
    <property type="term" value="P:actin cytoskeleton organization"/>
    <property type="evidence" value="ECO:0000318"/>
    <property type="project" value="GO_Central"/>
</dbReference>
<evidence type="ECO:0000256" key="11">
    <source>
        <dbReference type="ARBA" id="ARBA00022840"/>
    </source>
</evidence>
<dbReference type="PROSITE" id="PS00107">
    <property type="entry name" value="PROTEIN_KINASE_ATP"/>
    <property type="match status" value="1"/>
</dbReference>
<evidence type="ECO:0000256" key="15">
    <source>
        <dbReference type="ARBA" id="ARBA00049003"/>
    </source>
</evidence>
<feature type="compositionally biased region" description="Low complexity" evidence="19">
    <location>
        <begin position="698"/>
        <end position="711"/>
    </location>
</feature>
<dbReference type="Gene3D" id="3.30.200.20">
    <property type="entry name" value="Phosphorylase Kinase, domain 1"/>
    <property type="match status" value="1"/>
</dbReference>
<dbReference type="Proteomes" id="UP000186698">
    <property type="component" value="Chromosome 1S"/>
</dbReference>
<evidence type="ECO:0000256" key="1">
    <source>
        <dbReference type="ARBA" id="ARBA00001936"/>
    </source>
</evidence>
<dbReference type="GO" id="GO:0051496">
    <property type="term" value="P:positive regulation of stress fiber assembly"/>
    <property type="evidence" value="ECO:0000318"/>
    <property type="project" value="GO_Central"/>
</dbReference>
<keyword evidence="11 18" id="KW-0067">ATP-binding</keyword>
<keyword evidence="13" id="KW-0829">Tyrosine-protein kinase</keyword>
<dbReference type="AlphaFoldDB" id="A0A310TR54"/>
<comment type="similarity">
    <text evidence="3">Belongs to the protein kinase superfamily. TKL Ser/Thr protein kinase family.</text>
</comment>
<dbReference type="GeneID" id="108704989"/>
<comment type="cofactor">
    <cofactor evidence="2">
        <name>Mg(2+)</name>
        <dbReference type="ChEBI" id="CHEBI:18420"/>
    </cofactor>
</comment>
<dbReference type="STRING" id="8355.A0A310TR54"/>
<keyword evidence="7" id="KW-0808">Transferase</keyword>
<evidence type="ECO:0000256" key="4">
    <source>
        <dbReference type="ARBA" id="ARBA00013203"/>
    </source>
</evidence>
<feature type="compositionally biased region" description="Basic and acidic residues" evidence="19">
    <location>
        <begin position="631"/>
        <end position="649"/>
    </location>
</feature>
<dbReference type="OrthoDB" id="20134at2759"/>
<keyword evidence="5" id="KW-0723">Serine/threonine-protein kinase</keyword>
<feature type="compositionally biased region" description="Polar residues" evidence="19">
    <location>
        <begin position="358"/>
        <end position="368"/>
    </location>
</feature>
<feature type="region of interest" description="Disordered" evidence="19">
    <location>
        <begin position="1"/>
        <end position="30"/>
    </location>
</feature>
<evidence type="ECO:0000256" key="7">
    <source>
        <dbReference type="ARBA" id="ARBA00022679"/>
    </source>
</evidence>
<name>A0A310TR54_XENLA</name>
<dbReference type="GO" id="GO:0005524">
    <property type="term" value="F:ATP binding"/>
    <property type="evidence" value="ECO:0007669"/>
    <property type="project" value="UniProtKB-UniRule"/>
</dbReference>
<evidence type="ECO:0000256" key="10">
    <source>
        <dbReference type="ARBA" id="ARBA00022777"/>
    </source>
</evidence>
<dbReference type="InterPro" id="IPR000719">
    <property type="entry name" value="Prot_kinase_dom"/>
</dbReference>
<accession>A0A310TR54</accession>
<comment type="catalytic activity">
    <reaction evidence="17">
        <text>L-tyrosyl-[protein] + ATP = O-phospho-L-tyrosyl-[protein] + ADP + H(+)</text>
        <dbReference type="Rhea" id="RHEA:10596"/>
        <dbReference type="Rhea" id="RHEA-COMP:10136"/>
        <dbReference type="Rhea" id="RHEA-COMP:20101"/>
        <dbReference type="ChEBI" id="CHEBI:15378"/>
        <dbReference type="ChEBI" id="CHEBI:30616"/>
        <dbReference type="ChEBI" id="CHEBI:46858"/>
        <dbReference type="ChEBI" id="CHEBI:61978"/>
        <dbReference type="ChEBI" id="CHEBI:456216"/>
        <dbReference type="EC" id="2.7.12.1"/>
    </reaction>
</comment>
<feature type="region of interest" description="Disordered" evidence="19">
    <location>
        <begin position="554"/>
        <end position="596"/>
    </location>
</feature>
<proteinExistence type="inferred from homology"/>
<dbReference type="Pfam" id="PF07714">
    <property type="entry name" value="PK_Tyr_Ser-Thr"/>
    <property type="match status" value="1"/>
</dbReference>
<dbReference type="InterPro" id="IPR011009">
    <property type="entry name" value="Kinase-like_dom_sf"/>
</dbReference>
<dbReference type="InterPro" id="IPR008266">
    <property type="entry name" value="Tyr_kinase_AS"/>
</dbReference>
<dbReference type="InterPro" id="IPR001245">
    <property type="entry name" value="Ser-Thr/Tyr_kinase_cat_dom"/>
</dbReference>
<dbReference type="Bgee" id="108704989">
    <property type="expression patterns" value="Expressed in spleen and 18 other cell types or tissues"/>
</dbReference>
<dbReference type="PROSITE" id="PS50011">
    <property type="entry name" value="PROTEIN_KINASE_DOM"/>
    <property type="match status" value="1"/>
</dbReference>
<evidence type="ECO:0000256" key="9">
    <source>
        <dbReference type="ARBA" id="ARBA00022741"/>
    </source>
</evidence>
<dbReference type="GO" id="GO:0005634">
    <property type="term" value="C:nucleus"/>
    <property type="evidence" value="ECO:0000318"/>
    <property type="project" value="GO_Central"/>
</dbReference>
<dbReference type="PANTHER" id="PTHR46485">
    <property type="entry name" value="LIM DOMAIN KINASE 1"/>
    <property type="match status" value="1"/>
</dbReference>
<dbReference type="KEGG" id="xla:108704989"/>
<evidence type="ECO:0000256" key="5">
    <source>
        <dbReference type="ARBA" id="ARBA00022527"/>
    </source>
</evidence>
<dbReference type="PRINTS" id="PR00109">
    <property type="entry name" value="TYRKINASE"/>
</dbReference>
<dbReference type="Gene3D" id="1.10.510.10">
    <property type="entry name" value="Transferase(Phosphotransferase) domain 1"/>
    <property type="match status" value="1"/>
</dbReference>
<dbReference type="GO" id="GO:0046872">
    <property type="term" value="F:metal ion binding"/>
    <property type="evidence" value="ECO:0007669"/>
    <property type="project" value="UniProtKB-KW"/>
</dbReference>
<keyword evidence="20" id="KW-1185">Reference proteome</keyword>
<dbReference type="RefSeq" id="XP_018097223.1">
    <property type="nucleotide sequence ID" value="XM_018241734.2"/>
</dbReference>
<feature type="region of interest" description="Disordered" evidence="19">
    <location>
        <begin position="614"/>
        <end position="724"/>
    </location>
</feature>
<evidence type="ECO:0000256" key="6">
    <source>
        <dbReference type="ARBA" id="ARBA00022553"/>
    </source>
</evidence>
<evidence type="ECO:0000256" key="19">
    <source>
        <dbReference type="SAM" id="MobiDB-lite"/>
    </source>
</evidence>
<comment type="catalytic activity">
    <reaction evidence="16">
        <text>L-threonyl-[protein] + ATP = O-phospho-L-threonyl-[protein] + ADP + H(+)</text>
        <dbReference type="Rhea" id="RHEA:46608"/>
        <dbReference type="Rhea" id="RHEA-COMP:11060"/>
        <dbReference type="Rhea" id="RHEA-COMP:11605"/>
        <dbReference type="ChEBI" id="CHEBI:15378"/>
        <dbReference type="ChEBI" id="CHEBI:30013"/>
        <dbReference type="ChEBI" id="CHEBI:30616"/>
        <dbReference type="ChEBI" id="CHEBI:61977"/>
        <dbReference type="ChEBI" id="CHEBI:456216"/>
        <dbReference type="EC" id="2.7.12.1"/>
    </reaction>
</comment>
<organism evidence="20 21">
    <name type="scientific">Xenopus laevis</name>
    <name type="common">African clawed frog</name>
    <dbReference type="NCBI Taxonomy" id="8355"/>
    <lineage>
        <taxon>Eukaryota</taxon>
        <taxon>Metazoa</taxon>
        <taxon>Chordata</taxon>
        <taxon>Craniata</taxon>
        <taxon>Vertebrata</taxon>
        <taxon>Euteleostomi</taxon>
        <taxon>Amphibia</taxon>
        <taxon>Batrachia</taxon>
        <taxon>Anura</taxon>
        <taxon>Pipoidea</taxon>
        <taxon>Pipidae</taxon>
        <taxon>Xenopodinae</taxon>
        <taxon>Xenopus</taxon>
        <taxon>Xenopus</taxon>
    </lineage>
</organism>
<dbReference type="PANTHER" id="PTHR46485:SF3">
    <property type="entry name" value="DUAL SPECIFICITY TESTIS-SPECIFIC PROTEIN KINASE 1"/>
    <property type="match status" value="1"/>
</dbReference>
<dbReference type="GO" id="GO:0004674">
    <property type="term" value="F:protein serine/threonine kinase activity"/>
    <property type="evidence" value="ECO:0000318"/>
    <property type="project" value="GO_Central"/>
</dbReference>
<sequence>MEPDGDSDLGTQIDVIHGLTPNSQGTGRLRPSSYRALRSAVSNLARIDDFYCEKIGSGFFSEVFKVRHRQSGQIMVLKMNKMMSNRANMLREVQLMNRLCHPNILRFMGVCVQQGQLHALTEYINRGNLEQLLQSPEPLPWGVRMKLSLDIARGLRYLHSKGVFHRDLTSKNCLVRCEESKYSVVVGDFGLAEKIPDHSQTEPLSVVGSPYWMAPEVLRGELYNEKADVFAFGIILCEIIARIPADPDYLPRTEDFGLDIKAFRELVSGACPSGFLHLAFHCCRMSPESRPSFSLVSQRLEGLLDNMDRKKVIPPHQSANSLEDEIMSPRNGGSQSSLHSPNQQQAWDTPTPPDQRLSRSQSDMFSPQPQDPYDDLLRDTPARVNPFSQREDLKGGRIKLFDTPSKSVISLTFELPPPLTYQMNTPVTPEPIMEAQCDFSEPTARPRRCRSLPSSPEICRKGSPCTGGTPLQRPVQWTSEKRNIKSRKLISVNSVEIHTNRPRINGVSQEPLRRLEDLPCNPQQSIGVNPSSNLNSNGDLMDSLCGEEQSLSTASVTFEDHESKNGQVPLKSASGETVEEEKCNGDQFTVNPIPLRTDQVWGSENLVTPERDHKCVVGPLSPENGSPPNSHQDRNGELSRNSKQDRELTESFSCVELPETGEPMDCSSSPDSTEENTFCKRPSRLRSNGPITTPSPPLQSSLSSTPSSSRSPSPPISTWQQEPSVAHNRLKLSDNNNVVCSKPLGWVGSLQPRSLGSLEGNLWEDSLPGLGCEGGESGSTAPLHASSNSVLDHEETVTCPACCLGGFSFISVCRRTPPDSSHYQNLNCEASRGLINTAPRISTPRPGPSRKIPEAQT</sequence>
<dbReference type="SUPFAM" id="SSF56112">
    <property type="entry name" value="Protein kinase-like (PK-like)"/>
    <property type="match status" value="1"/>
</dbReference>
<feature type="region of interest" description="Disordered" evidence="19">
    <location>
        <begin position="837"/>
        <end position="857"/>
    </location>
</feature>
<keyword evidence="12" id="KW-0460">Magnesium</keyword>
<evidence type="ECO:0000256" key="14">
    <source>
        <dbReference type="ARBA" id="ARBA00023211"/>
    </source>
</evidence>
<keyword evidence="8" id="KW-0479">Metal-binding</keyword>
<evidence type="ECO:0000256" key="17">
    <source>
        <dbReference type="ARBA" id="ARBA00051680"/>
    </source>
</evidence>
<protein>
    <recommendedName>
        <fullName evidence="4">dual-specificity kinase</fullName>
        <ecNumber evidence="4">2.7.12.1</ecNumber>
    </recommendedName>
</protein>
<evidence type="ECO:0000313" key="20">
    <source>
        <dbReference type="Proteomes" id="UP000186698"/>
    </source>
</evidence>
<dbReference type="FunFam" id="1.10.510.10:FF:000202">
    <property type="entry name" value="Dual specificity testis-specific protein kinase 2"/>
    <property type="match status" value="1"/>
</dbReference>
<keyword evidence="10 21" id="KW-0418">Kinase</keyword>
<evidence type="ECO:0000256" key="13">
    <source>
        <dbReference type="ARBA" id="ARBA00023137"/>
    </source>
</evidence>
<evidence type="ECO:0000313" key="21">
    <source>
        <dbReference type="RefSeq" id="XP_018097223.1"/>
    </source>
</evidence>
<feature type="region of interest" description="Disordered" evidence="19">
    <location>
        <begin position="307"/>
        <end position="380"/>
    </location>
</feature>
<keyword evidence="14" id="KW-0464">Manganese</keyword>
<reference evidence="21" key="1">
    <citation type="submission" date="2025-08" db="UniProtKB">
        <authorList>
            <consortium name="RefSeq"/>
        </authorList>
    </citation>
    <scope>IDENTIFICATION</scope>
    <source>
        <strain evidence="21">J_2021</strain>
        <tissue evidence="21">Erythrocytes</tissue>
    </source>
</reference>
<comment type="cofactor">
    <cofactor evidence="1">
        <name>Mn(2+)</name>
        <dbReference type="ChEBI" id="CHEBI:29035"/>
    </cofactor>
</comment>
<dbReference type="PaxDb" id="8355-A0A310TR54"/>
<dbReference type="GO" id="GO:0004712">
    <property type="term" value="F:protein serine/threonine/tyrosine kinase activity"/>
    <property type="evidence" value="ECO:0007669"/>
    <property type="project" value="UniProtKB-EC"/>
</dbReference>
<feature type="binding site" evidence="18">
    <location>
        <position position="78"/>
    </location>
    <ligand>
        <name>ATP</name>
        <dbReference type="ChEBI" id="CHEBI:30616"/>
    </ligand>
</feature>
<evidence type="ECO:0000256" key="16">
    <source>
        <dbReference type="ARBA" id="ARBA00049308"/>
    </source>
</evidence>
<keyword evidence="6" id="KW-0597">Phosphoprotein</keyword>
<dbReference type="GO" id="GO:0004713">
    <property type="term" value="F:protein tyrosine kinase activity"/>
    <property type="evidence" value="ECO:0007669"/>
    <property type="project" value="UniProtKB-KW"/>
</dbReference>
<dbReference type="InterPro" id="IPR017441">
    <property type="entry name" value="Protein_kinase_ATP_BS"/>
</dbReference>
<evidence type="ECO:0000256" key="2">
    <source>
        <dbReference type="ARBA" id="ARBA00001946"/>
    </source>
</evidence>
<dbReference type="EC" id="2.7.12.1" evidence="4"/>
<evidence type="ECO:0000256" key="12">
    <source>
        <dbReference type="ARBA" id="ARBA00022842"/>
    </source>
</evidence>